<organism evidence="1 2">
    <name type="scientific">Chaetoceros tenuissimus</name>
    <dbReference type="NCBI Taxonomy" id="426638"/>
    <lineage>
        <taxon>Eukaryota</taxon>
        <taxon>Sar</taxon>
        <taxon>Stramenopiles</taxon>
        <taxon>Ochrophyta</taxon>
        <taxon>Bacillariophyta</taxon>
        <taxon>Coscinodiscophyceae</taxon>
        <taxon>Chaetocerotophycidae</taxon>
        <taxon>Chaetocerotales</taxon>
        <taxon>Chaetocerotaceae</taxon>
        <taxon>Chaetoceros</taxon>
    </lineage>
</organism>
<name>A0AAD3CI46_9STRA</name>
<accession>A0AAD3CI46</accession>
<dbReference type="Proteomes" id="UP001054902">
    <property type="component" value="Unassembled WGS sequence"/>
</dbReference>
<evidence type="ECO:0000313" key="1">
    <source>
        <dbReference type="EMBL" id="GFH46048.1"/>
    </source>
</evidence>
<keyword evidence="2" id="KW-1185">Reference proteome</keyword>
<proteinExistence type="predicted"/>
<dbReference type="AlphaFoldDB" id="A0AAD3CI46"/>
<protein>
    <submittedName>
        <fullName evidence="1">Uncharacterized protein</fullName>
    </submittedName>
</protein>
<dbReference type="EMBL" id="BLLK01000022">
    <property type="protein sequence ID" value="GFH46048.1"/>
    <property type="molecule type" value="Genomic_DNA"/>
</dbReference>
<reference evidence="1 2" key="1">
    <citation type="journal article" date="2021" name="Sci. Rep.">
        <title>The genome of the diatom Chaetoceros tenuissimus carries an ancient integrated fragment of an extant virus.</title>
        <authorList>
            <person name="Hongo Y."/>
            <person name="Kimura K."/>
            <person name="Takaki Y."/>
            <person name="Yoshida Y."/>
            <person name="Baba S."/>
            <person name="Kobayashi G."/>
            <person name="Nagasaki K."/>
            <person name="Hano T."/>
            <person name="Tomaru Y."/>
        </authorList>
    </citation>
    <scope>NUCLEOTIDE SEQUENCE [LARGE SCALE GENOMIC DNA]</scope>
    <source>
        <strain evidence="1 2">NIES-3715</strain>
    </source>
</reference>
<comment type="caution">
    <text evidence="1">The sequence shown here is derived from an EMBL/GenBank/DDBJ whole genome shotgun (WGS) entry which is preliminary data.</text>
</comment>
<sequence length="109" mass="12291">MVKEGVQRLRIRSTPAIKEERMLESIISSSLRSLFGDCEPYSCVLNVVQCTSPPKKDMASDSYDAIIECPASDEEFVRAALTFPTIPMFLGDEFYRLDVIYSEKIKTTA</sequence>
<evidence type="ECO:0000313" key="2">
    <source>
        <dbReference type="Proteomes" id="UP001054902"/>
    </source>
</evidence>
<gene>
    <name evidence="1" type="ORF">CTEN210_02522</name>
</gene>